<comment type="caution">
    <text evidence="1">The sequence shown here is derived from an EMBL/GenBank/DDBJ whole genome shotgun (WGS) entry which is preliminary data.</text>
</comment>
<evidence type="ECO:0000313" key="2">
    <source>
        <dbReference type="Proteomes" id="UP000324585"/>
    </source>
</evidence>
<dbReference type="AlphaFoldDB" id="A0A5J4YKH2"/>
<dbReference type="Proteomes" id="UP000324585">
    <property type="component" value="Unassembled WGS sequence"/>
</dbReference>
<accession>A0A5J4YKH2</accession>
<gene>
    <name evidence="1" type="ORF">FVE85_7821</name>
</gene>
<reference evidence="2" key="1">
    <citation type="journal article" date="2019" name="Nat. Commun.">
        <title>Expansion of phycobilisome linker gene families in mesophilic red algae.</title>
        <authorList>
            <person name="Lee J."/>
            <person name="Kim D."/>
            <person name="Bhattacharya D."/>
            <person name="Yoon H.S."/>
        </authorList>
    </citation>
    <scope>NUCLEOTIDE SEQUENCE [LARGE SCALE GENOMIC DNA]</scope>
    <source>
        <strain evidence="2">CCMP 1328</strain>
    </source>
</reference>
<organism evidence="1 2">
    <name type="scientific">Porphyridium purpureum</name>
    <name type="common">Red alga</name>
    <name type="synonym">Porphyridium cruentum</name>
    <dbReference type="NCBI Taxonomy" id="35688"/>
    <lineage>
        <taxon>Eukaryota</taxon>
        <taxon>Rhodophyta</taxon>
        <taxon>Bangiophyceae</taxon>
        <taxon>Porphyridiales</taxon>
        <taxon>Porphyridiaceae</taxon>
        <taxon>Porphyridium</taxon>
    </lineage>
</organism>
<evidence type="ECO:0000313" key="1">
    <source>
        <dbReference type="EMBL" id="KAA8491400.1"/>
    </source>
</evidence>
<proteinExistence type="predicted"/>
<dbReference type="EMBL" id="VRMN01000014">
    <property type="protein sequence ID" value="KAA8491400.1"/>
    <property type="molecule type" value="Genomic_DNA"/>
</dbReference>
<name>A0A5J4YKH2_PORPP</name>
<keyword evidence="2" id="KW-1185">Reference proteome</keyword>
<sequence>MACIVVERERIRGLAPDSVAAAHVGRKDIWTEGRALYPDWFTAKKNPRTKVAMQAHMREHAQMVD</sequence>
<protein>
    <submittedName>
        <fullName evidence="1">Uncharacterized protein</fullName>
    </submittedName>
</protein>